<dbReference type="GO" id="GO:0016020">
    <property type="term" value="C:membrane"/>
    <property type="evidence" value="ECO:0007669"/>
    <property type="project" value="UniProtKB-SubCell"/>
</dbReference>
<dbReference type="PATRIC" id="fig|1618986.3.peg.661"/>
<evidence type="ECO:0000256" key="1">
    <source>
        <dbReference type="ARBA" id="ARBA00004141"/>
    </source>
</evidence>
<comment type="caution">
    <text evidence="7">The sequence shown here is derived from an EMBL/GenBank/DDBJ whole genome shotgun (WGS) entry which is preliminary data.</text>
</comment>
<evidence type="ECO:0000313" key="7">
    <source>
        <dbReference type="EMBL" id="KKW34694.1"/>
    </source>
</evidence>
<dbReference type="Pfam" id="PF04893">
    <property type="entry name" value="Yip1"/>
    <property type="match status" value="1"/>
</dbReference>
<sequence>MNLTQRVKNILLQPAGEWAVIEKEATSVSDLYTSYIVLLAAVGPVASIIGLSLIGISVPFAGTYRVPLMSAIGQAVVTYVLALAGVYVLALVIDALAPSFQGTKSQIQALKVAAYSSTAAWLAGVFNLIPVLAFLQILGLYSLYLLYLGLPVLMKVPQDKALIYTVVVIVAAIVIFGVIGAVGSSFVSYPSPGMMPRIP</sequence>
<evidence type="ECO:0000256" key="2">
    <source>
        <dbReference type="ARBA" id="ARBA00022692"/>
    </source>
</evidence>
<dbReference type="AlphaFoldDB" id="A0A0G2APN1"/>
<dbReference type="Proteomes" id="UP000033865">
    <property type="component" value="Unassembled WGS sequence"/>
</dbReference>
<evidence type="ECO:0000256" key="4">
    <source>
        <dbReference type="ARBA" id="ARBA00023136"/>
    </source>
</evidence>
<name>A0A0G2APN1_9BACT</name>
<accession>A0A0G2APN1</accession>
<feature type="transmembrane region" description="Helical" evidence="5">
    <location>
        <begin position="76"/>
        <end position="97"/>
    </location>
</feature>
<evidence type="ECO:0000259" key="6">
    <source>
        <dbReference type="Pfam" id="PF04893"/>
    </source>
</evidence>
<reference evidence="7 8" key="1">
    <citation type="journal article" date="2015" name="Nature">
        <title>rRNA introns, odd ribosomes, and small enigmatic genomes across a large radiation of phyla.</title>
        <authorList>
            <person name="Brown C.T."/>
            <person name="Hug L.A."/>
            <person name="Thomas B.C."/>
            <person name="Sharon I."/>
            <person name="Castelle C.J."/>
            <person name="Singh A."/>
            <person name="Wilkins M.J."/>
            <person name="Williams K.H."/>
            <person name="Banfield J.F."/>
        </authorList>
    </citation>
    <scope>NUCLEOTIDE SEQUENCE [LARGE SCALE GENOMIC DNA]</scope>
</reference>
<gene>
    <name evidence="7" type="ORF">UY82_C0062G0009</name>
</gene>
<evidence type="ECO:0000313" key="8">
    <source>
        <dbReference type="Proteomes" id="UP000033865"/>
    </source>
</evidence>
<organism evidence="7 8">
    <name type="scientific">Candidatus Uhrbacteria bacterium GW2011_GWC2_53_7</name>
    <dbReference type="NCBI Taxonomy" id="1618986"/>
    <lineage>
        <taxon>Bacteria</taxon>
        <taxon>Candidatus Uhriibacteriota</taxon>
    </lineage>
</organism>
<keyword evidence="2 5" id="KW-0812">Transmembrane</keyword>
<feature type="transmembrane region" description="Helical" evidence="5">
    <location>
        <begin position="161"/>
        <end position="187"/>
    </location>
</feature>
<comment type="subcellular location">
    <subcellularLocation>
        <location evidence="1">Membrane</location>
        <topology evidence="1">Multi-pass membrane protein</topology>
    </subcellularLocation>
</comment>
<keyword evidence="3 5" id="KW-1133">Transmembrane helix</keyword>
<feature type="transmembrane region" description="Helical" evidence="5">
    <location>
        <begin position="35"/>
        <end position="56"/>
    </location>
</feature>
<keyword evidence="4 5" id="KW-0472">Membrane</keyword>
<feature type="transmembrane region" description="Helical" evidence="5">
    <location>
        <begin position="118"/>
        <end position="141"/>
    </location>
</feature>
<dbReference type="InterPro" id="IPR006977">
    <property type="entry name" value="Yip1_dom"/>
</dbReference>
<proteinExistence type="predicted"/>
<evidence type="ECO:0000256" key="5">
    <source>
        <dbReference type="SAM" id="Phobius"/>
    </source>
</evidence>
<protein>
    <recommendedName>
        <fullName evidence="6">Yip1 domain-containing protein</fullName>
    </recommendedName>
</protein>
<feature type="domain" description="Yip1" evidence="6">
    <location>
        <begin position="9"/>
        <end position="179"/>
    </location>
</feature>
<evidence type="ECO:0000256" key="3">
    <source>
        <dbReference type="ARBA" id="ARBA00022989"/>
    </source>
</evidence>
<dbReference type="EMBL" id="LCRN01000062">
    <property type="protein sequence ID" value="KKW34694.1"/>
    <property type="molecule type" value="Genomic_DNA"/>
</dbReference>